<dbReference type="PANTHER" id="PTHR43399">
    <property type="entry name" value="SUBTILISIN-RELATED"/>
    <property type="match status" value="1"/>
</dbReference>
<dbReference type="Gene3D" id="3.40.50.200">
    <property type="entry name" value="Peptidase S8/S53 domain"/>
    <property type="match status" value="1"/>
</dbReference>
<dbReference type="InterPro" id="IPR015500">
    <property type="entry name" value="Peptidase_S8_subtilisin-rel"/>
</dbReference>
<evidence type="ECO:0000259" key="7">
    <source>
        <dbReference type="Pfam" id="PF00082"/>
    </source>
</evidence>
<dbReference type="CDD" id="cd07477">
    <property type="entry name" value="Peptidases_S8_Subtilisin_subset"/>
    <property type="match status" value="1"/>
</dbReference>
<protein>
    <submittedName>
        <fullName evidence="8">Serine protease</fullName>
    </submittedName>
</protein>
<sequence>MYKVKLIPYQIDEVYSSANEIPPGVQMIHAPKFWDKTGNKGDGVVIAVLDTGCQADHPDLKGQIIEGVNFTDDDQGDPHNISDGNGHGTHVAGTIAAVENGKGVIGVAPKAKLLILKVLNSQGQGTYQSITNAIHYAIDWRGKNDERVRVISMSLGGPVYDYQMHMAIRRATESGIVVICAAGNEGKQEDNWDETIEIAYPGALPEVIQVGAVDLNQKIAYFSNTNDQIDLVAPGVQIISTIPDNKYARFSGTSMATPHVAGAAALILSQGEKEFRRKFNEAEIYSQICKHTIPLGNSKWAEGNGLLDLAYLERVNC</sequence>
<evidence type="ECO:0000256" key="1">
    <source>
        <dbReference type="ARBA" id="ARBA00011073"/>
    </source>
</evidence>
<dbReference type="GO" id="GO:0006508">
    <property type="term" value="P:proteolysis"/>
    <property type="evidence" value="ECO:0007669"/>
    <property type="project" value="UniProtKB-KW"/>
</dbReference>
<dbReference type="PROSITE" id="PS51892">
    <property type="entry name" value="SUBTILASE"/>
    <property type="match status" value="1"/>
</dbReference>
<proteinExistence type="inferred from homology"/>
<evidence type="ECO:0000256" key="2">
    <source>
        <dbReference type="ARBA" id="ARBA00022670"/>
    </source>
</evidence>
<feature type="active site" description="Charge relay system" evidence="5">
    <location>
        <position position="254"/>
    </location>
</feature>
<comment type="caution">
    <text evidence="8">The sequence shown here is derived from an EMBL/GenBank/DDBJ whole genome shotgun (WGS) entry which is preliminary data.</text>
</comment>
<dbReference type="InterPro" id="IPR022398">
    <property type="entry name" value="Peptidase_S8_His-AS"/>
</dbReference>
<evidence type="ECO:0000256" key="6">
    <source>
        <dbReference type="RuleBase" id="RU003355"/>
    </source>
</evidence>
<comment type="similarity">
    <text evidence="1 5 6">Belongs to the peptidase S8 family.</text>
</comment>
<dbReference type="InterPro" id="IPR000209">
    <property type="entry name" value="Peptidase_S8/S53_dom"/>
</dbReference>
<feature type="domain" description="Peptidase S8/S53" evidence="7">
    <location>
        <begin position="41"/>
        <end position="280"/>
    </location>
</feature>
<evidence type="ECO:0000256" key="5">
    <source>
        <dbReference type="PROSITE-ProRule" id="PRU01240"/>
    </source>
</evidence>
<evidence type="ECO:0000256" key="4">
    <source>
        <dbReference type="ARBA" id="ARBA00022825"/>
    </source>
</evidence>
<dbReference type="Proteomes" id="UP000251213">
    <property type="component" value="Unassembled WGS sequence"/>
</dbReference>
<evidence type="ECO:0000256" key="3">
    <source>
        <dbReference type="ARBA" id="ARBA00022801"/>
    </source>
</evidence>
<dbReference type="InterPro" id="IPR023827">
    <property type="entry name" value="Peptidase_S8_Asp-AS"/>
</dbReference>
<dbReference type="Pfam" id="PF00082">
    <property type="entry name" value="Peptidase_S8"/>
    <property type="match status" value="1"/>
</dbReference>
<name>A0A364K4G4_9BACL</name>
<dbReference type="PRINTS" id="PR00723">
    <property type="entry name" value="SUBTILISIN"/>
</dbReference>
<dbReference type="EMBL" id="QJKK01000005">
    <property type="protein sequence ID" value="RAL24227.1"/>
    <property type="molecule type" value="Genomic_DNA"/>
</dbReference>
<keyword evidence="2 5" id="KW-0645">Protease</keyword>
<dbReference type="RefSeq" id="WP_113659220.1">
    <property type="nucleotide sequence ID" value="NZ_KZ845667.1"/>
</dbReference>
<dbReference type="InterPro" id="IPR036852">
    <property type="entry name" value="Peptidase_S8/S53_dom_sf"/>
</dbReference>
<reference evidence="8 9" key="2">
    <citation type="submission" date="2018-06" db="EMBL/GenBank/DDBJ databases">
        <authorList>
            <person name="Zhirakovskaya E."/>
        </authorList>
    </citation>
    <scope>NUCLEOTIDE SEQUENCE [LARGE SCALE GENOMIC DNA]</scope>
    <source>
        <strain evidence="8 9">FBKL4.011</strain>
    </source>
</reference>
<keyword evidence="9" id="KW-1185">Reference proteome</keyword>
<keyword evidence="4 5" id="KW-0720">Serine protease</keyword>
<organism evidence="8 9">
    <name type="scientific">Thermoflavimicrobium daqui</name>
    <dbReference type="NCBI Taxonomy" id="2137476"/>
    <lineage>
        <taxon>Bacteria</taxon>
        <taxon>Bacillati</taxon>
        <taxon>Bacillota</taxon>
        <taxon>Bacilli</taxon>
        <taxon>Bacillales</taxon>
        <taxon>Thermoactinomycetaceae</taxon>
        <taxon>Thermoflavimicrobium</taxon>
    </lineage>
</organism>
<dbReference type="PROSITE" id="PS00136">
    <property type="entry name" value="SUBTILASE_ASP"/>
    <property type="match status" value="1"/>
</dbReference>
<feature type="active site" description="Charge relay system" evidence="5">
    <location>
        <position position="87"/>
    </location>
</feature>
<keyword evidence="3 5" id="KW-0378">Hydrolase</keyword>
<dbReference type="AlphaFoldDB" id="A0A364K4G4"/>
<dbReference type="InterPro" id="IPR051048">
    <property type="entry name" value="Peptidase_S8/S53_subtilisin"/>
</dbReference>
<dbReference type="PROSITE" id="PS00137">
    <property type="entry name" value="SUBTILASE_HIS"/>
    <property type="match status" value="1"/>
</dbReference>
<dbReference type="PANTHER" id="PTHR43399:SF4">
    <property type="entry name" value="CELL WALL-ASSOCIATED PROTEASE"/>
    <property type="match status" value="1"/>
</dbReference>
<accession>A0A364K4G4</accession>
<dbReference type="InterPro" id="IPR023828">
    <property type="entry name" value="Peptidase_S8_Ser-AS"/>
</dbReference>
<evidence type="ECO:0000313" key="8">
    <source>
        <dbReference type="EMBL" id="RAL24227.1"/>
    </source>
</evidence>
<evidence type="ECO:0000313" key="9">
    <source>
        <dbReference type="Proteomes" id="UP000251213"/>
    </source>
</evidence>
<dbReference type="SUPFAM" id="SSF52743">
    <property type="entry name" value="Subtilisin-like"/>
    <property type="match status" value="1"/>
</dbReference>
<dbReference type="InterPro" id="IPR034202">
    <property type="entry name" value="Subtilisin_Carlsberg-like"/>
</dbReference>
<gene>
    <name evidence="8" type="ORF">DL897_11145</name>
</gene>
<dbReference type="GO" id="GO:0004252">
    <property type="term" value="F:serine-type endopeptidase activity"/>
    <property type="evidence" value="ECO:0007669"/>
    <property type="project" value="UniProtKB-UniRule"/>
</dbReference>
<reference evidence="8 9" key="1">
    <citation type="submission" date="2018-06" db="EMBL/GenBank/DDBJ databases">
        <title>Thermoflavimicrobium daqus sp. nov., a thermophilic microbe isolated from Moutai-flavour Daqu.</title>
        <authorList>
            <person name="Wang X."/>
            <person name="Zhou H."/>
        </authorList>
    </citation>
    <scope>NUCLEOTIDE SEQUENCE [LARGE SCALE GENOMIC DNA]</scope>
    <source>
        <strain evidence="8 9">FBKL4.011</strain>
    </source>
</reference>
<dbReference type="PROSITE" id="PS00138">
    <property type="entry name" value="SUBTILASE_SER"/>
    <property type="match status" value="1"/>
</dbReference>
<dbReference type="OrthoDB" id="9798386at2"/>
<feature type="active site" description="Charge relay system" evidence="5">
    <location>
        <position position="50"/>
    </location>
</feature>